<dbReference type="InterPro" id="IPR012551">
    <property type="entry name" value="DUF1707_SHOCT-like"/>
</dbReference>
<dbReference type="PANTHER" id="PTHR40763">
    <property type="entry name" value="MEMBRANE PROTEIN-RELATED"/>
    <property type="match status" value="1"/>
</dbReference>
<dbReference type="PANTHER" id="PTHR40763:SF5">
    <property type="entry name" value="MEMBRANE PROTEIN"/>
    <property type="match status" value="1"/>
</dbReference>
<comment type="caution">
    <text evidence="2">The sequence shown here is derived from an EMBL/GenBank/DDBJ whole genome shotgun (WGS) entry which is preliminary data.</text>
</comment>
<gene>
    <name evidence="2" type="ORF">ACFFV7_20670</name>
</gene>
<dbReference type="Proteomes" id="UP001589647">
    <property type="component" value="Unassembled WGS sequence"/>
</dbReference>
<proteinExistence type="predicted"/>
<protein>
    <submittedName>
        <fullName evidence="2">DUF1707 domain-containing protein</fullName>
    </submittedName>
</protein>
<name>A0ABV5II85_9ACTN</name>
<evidence type="ECO:0000313" key="3">
    <source>
        <dbReference type="Proteomes" id="UP001589647"/>
    </source>
</evidence>
<organism evidence="2 3">
    <name type="scientific">Nonomuraea spiralis</name>
    <dbReference type="NCBI Taxonomy" id="46182"/>
    <lineage>
        <taxon>Bacteria</taxon>
        <taxon>Bacillati</taxon>
        <taxon>Actinomycetota</taxon>
        <taxon>Actinomycetes</taxon>
        <taxon>Streptosporangiales</taxon>
        <taxon>Streptosporangiaceae</taxon>
        <taxon>Nonomuraea</taxon>
    </lineage>
</organism>
<evidence type="ECO:0000313" key="2">
    <source>
        <dbReference type="EMBL" id="MFB9203615.1"/>
    </source>
</evidence>
<sequence length="190" mass="21322">MTDDAGIRAGDHDRDQVAARLRQAVAEGRISLEELHDRIDRTYAARTVGELGALVADLPPVSSGLVPVSDVLTMHTEHWRVRRDGRWVVPPRIDVRLGVWGTAKLDFRAAECLHREVLVHVRITSWFGDLHLKVPHGWHVRADELVSPGLGQLHDKPVEPPSDDGVVLRLTGHSRGDIWVRYRHPLPSDL</sequence>
<reference evidence="2 3" key="1">
    <citation type="submission" date="2024-09" db="EMBL/GenBank/DDBJ databases">
        <authorList>
            <person name="Sun Q."/>
            <person name="Mori K."/>
        </authorList>
    </citation>
    <scope>NUCLEOTIDE SEQUENCE [LARGE SCALE GENOMIC DNA]</scope>
    <source>
        <strain evidence="2 3">CCM 3426</strain>
    </source>
</reference>
<evidence type="ECO:0000259" key="1">
    <source>
        <dbReference type="Pfam" id="PF08044"/>
    </source>
</evidence>
<dbReference type="Pfam" id="PF08044">
    <property type="entry name" value="DUF1707"/>
    <property type="match status" value="1"/>
</dbReference>
<keyword evidence="3" id="KW-1185">Reference proteome</keyword>
<dbReference type="EMBL" id="JBHMEI010000015">
    <property type="protein sequence ID" value="MFB9203615.1"/>
    <property type="molecule type" value="Genomic_DNA"/>
</dbReference>
<dbReference type="RefSeq" id="WP_189649309.1">
    <property type="nucleotide sequence ID" value="NZ_BMRC01000009.1"/>
</dbReference>
<feature type="domain" description="DUF1707" evidence="1">
    <location>
        <begin position="7"/>
        <end position="59"/>
    </location>
</feature>
<accession>A0ABV5II85</accession>